<organism evidence="3 4">
    <name type="scientific">Thauera aminoaromatica</name>
    <dbReference type="NCBI Taxonomy" id="164330"/>
    <lineage>
        <taxon>Bacteria</taxon>
        <taxon>Pseudomonadati</taxon>
        <taxon>Pseudomonadota</taxon>
        <taxon>Betaproteobacteria</taxon>
        <taxon>Rhodocyclales</taxon>
        <taxon>Zoogloeaceae</taxon>
        <taxon>Thauera</taxon>
    </lineage>
</organism>
<dbReference type="SUPFAM" id="SSF53955">
    <property type="entry name" value="Lysozyme-like"/>
    <property type="match status" value="1"/>
</dbReference>
<dbReference type="InterPro" id="IPR023346">
    <property type="entry name" value="Lysozyme-like_dom_sf"/>
</dbReference>
<evidence type="ECO:0000256" key="1">
    <source>
        <dbReference type="ARBA" id="ARBA00007734"/>
    </source>
</evidence>
<gene>
    <name evidence="3" type="ordered locus">Tmz1t_1088</name>
</gene>
<dbReference type="eggNOG" id="COG0741">
    <property type="taxonomic scope" value="Bacteria"/>
</dbReference>
<comment type="similarity">
    <text evidence="1">Belongs to the transglycosylase Slt family.</text>
</comment>
<accession>C4ZJB5</accession>
<reference evidence="3 4" key="2">
    <citation type="journal article" date="2012" name="Stand. Genomic Sci.">
        <title>Complete genome sequence of Thauera aminoaromatica strain MZ1T.</title>
        <authorList>
            <person name="Jiang K."/>
            <person name="Sanseverino J."/>
            <person name="Chauhan A."/>
            <person name="Lucas S."/>
            <person name="Copeland A."/>
            <person name="Lapidus A."/>
            <person name="Del Rio T.G."/>
            <person name="Dalin E."/>
            <person name="Tice H."/>
            <person name="Bruce D."/>
            <person name="Goodwin L."/>
            <person name="Pitluck S."/>
            <person name="Sims D."/>
            <person name="Brettin T."/>
            <person name="Detter J.C."/>
            <person name="Han C."/>
            <person name="Chang Y.J."/>
            <person name="Larimer F."/>
            <person name="Land M."/>
            <person name="Hauser L."/>
            <person name="Kyrpides N.C."/>
            <person name="Mikhailova N."/>
            <person name="Moser S."/>
            <person name="Jegier P."/>
            <person name="Close D."/>
            <person name="Debruyn J.M."/>
            <person name="Wang Y."/>
            <person name="Layton A.C."/>
            <person name="Allen M.S."/>
            <person name="Sayler G.S."/>
        </authorList>
    </citation>
    <scope>NUCLEOTIDE SEQUENCE [LARGE SCALE GENOMIC DNA]</scope>
    <source>
        <strain evidence="3 4">MZ1T</strain>
    </source>
</reference>
<evidence type="ECO:0000313" key="3">
    <source>
        <dbReference type="EMBL" id="ACK53848.1"/>
    </source>
</evidence>
<dbReference type="PANTHER" id="PTHR37423">
    <property type="entry name" value="SOLUBLE LYTIC MUREIN TRANSGLYCOSYLASE-RELATED"/>
    <property type="match status" value="1"/>
</dbReference>
<dbReference type="Gene3D" id="1.10.530.10">
    <property type="match status" value="1"/>
</dbReference>
<dbReference type="KEGG" id="tmz:Tmz1t_1088"/>
<evidence type="ECO:0000259" key="2">
    <source>
        <dbReference type="Pfam" id="PF01464"/>
    </source>
</evidence>
<dbReference type="RefSeq" id="WP_012584842.1">
    <property type="nucleotide sequence ID" value="NC_011662.2"/>
</dbReference>
<dbReference type="STRING" id="85643.Tmz1t_1088"/>
<dbReference type="Proteomes" id="UP000002186">
    <property type="component" value="Chromosome"/>
</dbReference>
<dbReference type="AlphaFoldDB" id="C4ZJB5"/>
<dbReference type="Pfam" id="PF01464">
    <property type="entry name" value="SLT"/>
    <property type="match status" value="1"/>
</dbReference>
<dbReference type="EMBL" id="CP001281">
    <property type="protein sequence ID" value="ACK53848.1"/>
    <property type="molecule type" value="Genomic_DNA"/>
</dbReference>
<feature type="domain" description="Transglycosylase SLT" evidence="2">
    <location>
        <begin position="182"/>
        <end position="284"/>
    </location>
</feature>
<dbReference type="CAZy" id="GH23">
    <property type="family name" value="Glycoside Hydrolase Family 23"/>
</dbReference>
<dbReference type="HOGENOM" id="CLU_915076_0_0_4"/>
<protein>
    <submittedName>
        <fullName evidence="3">Lytic transglycosylase catalytic</fullName>
    </submittedName>
</protein>
<proteinExistence type="inferred from homology"/>
<evidence type="ECO:0000313" key="4">
    <source>
        <dbReference type="Proteomes" id="UP000002186"/>
    </source>
</evidence>
<name>C4ZJB5_THASP</name>
<dbReference type="OrthoDB" id="9815002at2"/>
<dbReference type="InterPro" id="IPR008258">
    <property type="entry name" value="Transglycosylase_SLT_dom_1"/>
</dbReference>
<sequence>MKHATRFKALARQAGGAARSLAHGAVLSVGLMGMSWLGTQGAGAADVRYGDVLGLQAEPTASELAMASVLSFAPRRGEMGASAPSFAASIPSLAASTRLHESLPVVAPGLIERKAARAVAEPIPPVFHQPALRDIAALVDNPFEDEGALSDEMERVRDWIADTYQVSEETIEPALAAAETHAEELGFDPLLIVAIMAVESSFNHRAVSNMGALGLMQVIPRYHKDKIGPNRGRNVLFDPEVNVRVGTLVLHEGLQRYGSMQRALQYYNGALNDPKARYTRKVMALKKRLMLIAGRDRSSAEQAS</sequence>
<reference evidence="4" key="1">
    <citation type="submission" date="2009-05" db="EMBL/GenBank/DDBJ databases">
        <title>Complete sequence of chromosome of Thauera sp. MZ1T.</title>
        <authorList>
            <consortium name="US DOE Joint Genome Institute"/>
            <person name="Lucas S."/>
            <person name="Copeland A."/>
            <person name="Lapidus A."/>
            <person name="Glavina del Rio T."/>
            <person name="Dalin E."/>
            <person name="Tice H."/>
            <person name="Bruce D."/>
            <person name="Goodwin L."/>
            <person name="Pitluck S."/>
            <person name="Sims D."/>
            <person name="Brettin T."/>
            <person name="Detter J.C."/>
            <person name="Han C."/>
            <person name="Larimer F."/>
            <person name="Land M."/>
            <person name="Hauser L."/>
            <person name="Kyrpides N."/>
            <person name="Mikhailova N."/>
            <person name="Sayler G.S."/>
        </authorList>
    </citation>
    <scope>NUCLEOTIDE SEQUENCE [LARGE SCALE GENOMIC DNA]</scope>
    <source>
        <strain evidence="4">MZ1T</strain>
    </source>
</reference>
<dbReference type="PANTHER" id="PTHR37423:SF2">
    <property type="entry name" value="MEMBRANE-BOUND LYTIC MUREIN TRANSGLYCOSYLASE C"/>
    <property type="match status" value="1"/>
</dbReference>
<keyword evidence="4" id="KW-1185">Reference proteome</keyword>